<evidence type="ECO:0000313" key="2">
    <source>
        <dbReference type="EMBL" id="KAB2614643.1"/>
    </source>
</evidence>
<protein>
    <recommendedName>
        <fullName evidence="4">Aminotransferase-like plant mobile domain-containing protein</fullName>
    </recommendedName>
</protein>
<accession>A0A5N5GIF2</accession>
<reference evidence="2 3" key="3">
    <citation type="submission" date="2019-11" db="EMBL/GenBank/DDBJ databases">
        <title>A de novo genome assembly of a pear dwarfing rootstock.</title>
        <authorList>
            <person name="Wang F."/>
            <person name="Wang J."/>
            <person name="Li S."/>
            <person name="Zhang Y."/>
            <person name="Fang M."/>
            <person name="Ma L."/>
            <person name="Zhao Y."/>
            <person name="Jiang S."/>
        </authorList>
    </citation>
    <scope>NUCLEOTIDE SEQUENCE [LARGE SCALE GENOMIC DNA]</scope>
    <source>
        <strain evidence="2">S2</strain>
        <tissue evidence="2">Leaf</tissue>
    </source>
</reference>
<organism evidence="2 3">
    <name type="scientific">Pyrus ussuriensis x Pyrus communis</name>
    <dbReference type="NCBI Taxonomy" id="2448454"/>
    <lineage>
        <taxon>Eukaryota</taxon>
        <taxon>Viridiplantae</taxon>
        <taxon>Streptophyta</taxon>
        <taxon>Embryophyta</taxon>
        <taxon>Tracheophyta</taxon>
        <taxon>Spermatophyta</taxon>
        <taxon>Magnoliopsida</taxon>
        <taxon>eudicotyledons</taxon>
        <taxon>Gunneridae</taxon>
        <taxon>Pentapetalae</taxon>
        <taxon>rosids</taxon>
        <taxon>fabids</taxon>
        <taxon>Rosales</taxon>
        <taxon>Rosaceae</taxon>
        <taxon>Amygdaloideae</taxon>
        <taxon>Maleae</taxon>
        <taxon>Pyrus</taxon>
    </lineage>
</organism>
<name>A0A5N5GIF2_9ROSA</name>
<sequence>MAPKTTRLAYESGEGIVNICRLLNGLHRHRAGLNTSIFFKEGGVHALGPAWTSKAPIDVENNMPKANWFTPNPYSIERFSFIKDEACAQWVNELEPIFKKKWMNNGIYELIMLSKVTVITKPELLTTTLLFWNAQTNTFDFRMGPKLRPSSRCVDVTHDWSSSSHPTAKVGEHASSVGQSSVSTYSTFSPTLVVTPTSQFDPRTREMLHYVEDDSTSGSGEGSGQSHPPLIPIPWPKKKKIDATTSNPISRSLLPLSTELASTNSASGGGRVMLPPPLAFIPATASLSELVREFGQIKTSLRSPRLFREWMRRDITTYFSLKALHDAEKALIELYKAQ</sequence>
<evidence type="ECO:0008006" key="4">
    <source>
        <dbReference type="Google" id="ProtNLM"/>
    </source>
</evidence>
<feature type="region of interest" description="Disordered" evidence="1">
    <location>
        <begin position="213"/>
        <end position="236"/>
    </location>
</feature>
<reference evidence="2 3" key="1">
    <citation type="submission" date="2019-09" db="EMBL/GenBank/DDBJ databases">
        <authorList>
            <person name="Ou C."/>
        </authorList>
    </citation>
    <scope>NUCLEOTIDE SEQUENCE [LARGE SCALE GENOMIC DNA]</scope>
    <source>
        <strain evidence="2">S2</strain>
        <tissue evidence="2">Leaf</tissue>
    </source>
</reference>
<reference evidence="3" key="2">
    <citation type="submission" date="2019-10" db="EMBL/GenBank/DDBJ databases">
        <title>A de novo genome assembly of a pear dwarfing rootstock.</title>
        <authorList>
            <person name="Wang F."/>
            <person name="Wang J."/>
            <person name="Li S."/>
            <person name="Zhang Y."/>
            <person name="Fang M."/>
            <person name="Ma L."/>
            <person name="Zhao Y."/>
            <person name="Jiang S."/>
        </authorList>
    </citation>
    <scope>NUCLEOTIDE SEQUENCE [LARGE SCALE GENOMIC DNA]</scope>
</reference>
<evidence type="ECO:0000313" key="3">
    <source>
        <dbReference type="Proteomes" id="UP000327157"/>
    </source>
</evidence>
<dbReference type="AlphaFoldDB" id="A0A5N5GIF2"/>
<dbReference type="EMBL" id="SMOL01000402">
    <property type="protein sequence ID" value="KAB2614643.1"/>
    <property type="molecule type" value="Genomic_DNA"/>
</dbReference>
<proteinExistence type="predicted"/>
<dbReference type="OrthoDB" id="1433721at2759"/>
<evidence type="ECO:0000256" key="1">
    <source>
        <dbReference type="SAM" id="MobiDB-lite"/>
    </source>
</evidence>
<gene>
    <name evidence="2" type="ORF">D8674_021231</name>
</gene>
<keyword evidence="3" id="KW-1185">Reference proteome</keyword>
<dbReference type="Proteomes" id="UP000327157">
    <property type="component" value="Chromosome 3"/>
</dbReference>
<comment type="caution">
    <text evidence="2">The sequence shown here is derived from an EMBL/GenBank/DDBJ whole genome shotgun (WGS) entry which is preliminary data.</text>
</comment>